<dbReference type="Proteomes" id="UP000178175">
    <property type="component" value="Unassembled WGS sequence"/>
</dbReference>
<gene>
    <name evidence="12" type="ORF">A3C70_02455</name>
</gene>
<evidence type="ECO:0000313" key="13">
    <source>
        <dbReference type="Proteomes" id="UP000178175"/>
    </source>
</evidence>
<reference evidence="12 13" key="1">
    <citation type="journal article" date="2016" name="Nat. Commun.">
        <title>Thousands of microbial genomes shed light on interconnected biogeochemical processes in an aquifer system.</title>
        <authorList>
            <person name="Anantharaman K."/>
            <person name="Brown C.T."/>
            <person name="Hug L.A."/>
            <person name="Sharon I."/>
            <person name="Castelle C.J."/>
            <person name="Probst A.J."/>
            <person name="Thomas B.C."/>
            <person name="Singh A."/>
            <person name="Wilkins M.J."/>
            <person name="Karaoz U."/>
            <person name="Brodie E.L."/>
            <person name="Williams K.H."/>
            <person name="Hubbard S.S."/>
            <person name="Banfield J.F."/>
        </authorList>
    </citation>
    <scope>NUCLEOTIDE SEQUENCE [LARGE SCALE GENOMIC DNA]</scope>
</reference>
<dbReference type="GO" id="GO:0051205">
    <property type="term" value="P:protein insertion into membrane"/>
    <property type="evidence" value="ECO:0007669"/>
    <property type="project" value="TreeGrafter"/>
</dbReference>
<dbReference type="GO" id="GO:0005886">
    <property type="term" value="C:plasma membrane"/>
    <property type="evidence" value="ECO:0007669"/>
    <property type="project" value="UniProtKB-SubCell"/>
</dbReference>
<dbReference type="InterPro" id="IPR047196">
    <property type="entry name" value="YidC_ALB_C"/>
</dbReference>
<dbReference type="CDD" id="cd20070">
    <property type="entry name" value="5TM_YidC_Alb3"/>
    <property type="match status" value="1"/>
</dbReference>
<evidence type="ECO:0000256" key="6">
    <source>
        <dbReference type="ARBA" id="ARBA00022989"/>
    </source>
</evidence>
<keyword evidence="8" id="KW-0143">Chaperone</keyword>
<dbReference type="InterPro" id="IPR028055">
    <property type="entry name" value="YidC/Oxa/ALB_C"/>
</dbReference>
<evidence type="ECO:0000256" key="8">
    <source>
        <dbReference type="ARBA" id="ARBA00023186"/>
    </source>
</evidence>
<dbReference type="GO" id="GO:0032977">
    <property type="term" value="F:membrane insertase activity"/>
    <property type="evidence" value="ECO:0007669"/>
    <property type="project" value="InterPro"/>
</dbReference>
<evidence type="ECO:0000256" key="7">
    <source>
        <dbReference type="ARBA" id="ARBA00023136"/>
    </source>
</evidence>
<accession>A0A1G2TIA0</accession>
<evidence type="ECO:0000256" key="1">
    <source>
        <dbReference type="ARBA" id="ARBA00004651"/>
    </source>
</evidence>
<evidence type="ECO:0000259" key="11">
    <source>
        <dbReference type="Pfam" id="PF02096"/>
    </source>
</evidence>
<comment type="similarity">
    <text evidence="9">Belongs to the OXA1/ALB3/YidC family.</text>
</comment>
<protein>
    <recommendedName>
        <fullName evidence="11">Membrane insertase YidC/Oxa/ALB C-terminal domain-containing protein</fullName>
    </recommendedName>
</protein>
<dbReference type="EMBL" id="MHVR01000002">
    <property type="protein sequence ID" value="OHA97017.1"/>
    <property type="molecule type" value="Genomic_DNA"/>
</dbReference>
<evidence type="ECO:0000256" key="4">
    <source>
        <dbReference type="ARBA" id="ARBA00022692"/>
    </source>
</evidence>
<comment type="caution">
    <text evidence="12">The sequence shown here is derived from an EMBL/GenBank/DDBJ whole genome shotgun (WGS) entry which is preliminary data.</text>
</comment>
<evidence type="ECO:0000256" key="10">
    <source>
        <dbReference type="SAM" id="Phobius"/>
    </source>
</evidence>
<dbReference type="InterPro" id="IPR001708">
    <property type="entry name" value="YidC/ALB3/OXA1/COX18"/>
</dbReference>
<comment type="subcellular location">
    <subcellularLocation>
        <location evidence="1">Cell membrane</location>
        <topology evidence="1">Multi-pass membrane protein</topology>
    </subcellularLocation>
    <subcellularLocation>
        <location evidence="9">Membrane</location>
        <topology evidence="9">Multi-pass membrane protein</topology>
    </subcellularLocation>
</comment>
<keyword evidence="3" id="KW-1003">Cell membrane</keyword>
<keyword evidence="2" id="KW-0813">Transport</keyword>
<proteinExistence type="inferred from homology"/>
<evidence type="ECO:0000313" key="12">
    <source>
        <dbReference type="EMBL" id="OHA97017.1"/>
    </source>
</evidence>
<name>A0A1G2TIA0_9BACT</name>
<feature type="transmembrane region" description="Helical" evidence="10">
    <location>
        <begin position="98"/>
        <end position="118"/>
    </location>
</feature>
<dbReference type="AlphaFoldDB" id="A0A1G2TIA0"/>
<evidence type="ECO:0000256" key="5">
    <source>
        <dbReference type="ARBA" id="ARBA00022927"/>
    </source>
</evidence>
<keyword evidence="4 9" id="KW-0812">Transmembrane</keyword>
<keyword evidence="6 10" id="KW-1133">Transmembrane helix</keyword>
<dbReference type="PANTHER" id="PTHR12428:SF65">
    <property type="entry name" value="CYTOCHROME C OXIDASE ASSEMBLY PROTEIN COX18, MITOCHONDRIAL"/>
    <property type="match status" value="1"/>
</dbReference>
<dbReference type="PANTHER" id="PTHR12428">
    <property type="entry name" value="OXA1"/>
    <property type="match status" value="1"/>
</dbReference>
<dbReference type="NCBIfam" id="TIGR03592">
    <property type="entry name" value="yidC_oxa1_cterm"/>
    <property type="match status" value="1"/>
</dbReference>
<organism evidence="12 13">
    <name type="scientific">Candidatus Zambryskibacteria bacterium RIFCSPHIGHO2_02_FULL_43_14</name>
    <dbReference type="NCBI Taxonomy" id="1802748"/>
    <lineage>
        <taxon>Bacteria</taxon>
        <taxon>Candidatus Zambryskiibacteriota</taxon>
    </lineage>
</organism>
<feature type="transmembrane region" description="Helical" evidence="10">
    <location>
        <begin position="194"/>
        <end position="216"/>
    </location>
</feature>
<evidence type="ECO:0000256" key="9">
    <source>
        <dbReference type="RuleBase" id="RU003945"/>
    </source>
</evidence>
<dbReference type="GO" id="GO:0015031">
    <property type="term" value="P:protein transport"/>
    <property type="evidence" value="ECO:0007669"/>
    <property type="project" value="UniProtKB-KW"/>
</dbReference>
<dbReference type="Pfam" id="PF02096">
    <property type="entry name" value="60KD_IMP"/>
    <property type="match status" value="1"/>
</dbReference>
<evidence type="ECO:0000256" key="2">
    <source>
        <dbReference type="ARBA" id="ARBA00022448"/>
    </source>
</evidence>
<feature type="domain" description="Membrane insertase YidC/Oxa/ALB C-terminal" evidence="11">
    <location>
        <begin position="30"/>
        <end position="231"/>
    </location>
</feature>
<evidence type="ECO:0000256" key="3">
    <source>
        <dbReference type="ARBA" id="ARBA00022475"/>
    </source>
</evidence>
<keyword evidence="5" id="KW-0653">Protein transport</keyword>
<feature type="transmembrane region" description="Helical" evidence="10">
    <location>
        <begin position="138"/>
        <end position="163"/>
    </location>
</feature>
<sequence length="238" mass="27162">MSFLYHTLFFDPLYNILVLLFKIFPWIDAGIVVIFLTVLVRLIIFPLSRKAVLTQVKMNEIGPDLAKIKEKYKDKAEEQAKLTLALYKEKGVNPFSGILVIIIQIPIILALYQIFIHLPEINSSLLYSFVTIPDHINTTFLGVLDITAKSSFLALLAAISTFFQFQISAKGQIQPKGNSFSDNLTRSMQTQMKYIFPVIIFLISYRISGVIALYWLTTNLFSIGQEIFIRRKLTTTQV</sequence>
<feature type="transmembrane region" description="Helical" evidence="10">
    <location>
        <begin position="23"/>
        <end position="44"/>
    </location>
</feature>
<keyword evidence="7 10" id="KW-0472">Membrane</keyword>